<feature type="domain" description="NID" evidence="2">
    <location>
        <begin position="265"/>
        <end position="350"/>
    </location>
</feature>
<sequence length="373" mass="42795">MADTNMKASLEEDTRFQAAKKELETLKIKVEKADDVKSRLIVEKLEEDEIKEKAKKDLLDLIKKQDNCKKEFNHSMNIMQDDIANLVRRKQDLLDKLRKCQAELEAKTVNSTKLKQKFKISAQIVDTEVKFVAEHEENNDEDSHLVRGVFDISQTPSVLLQGGQALITFEEEKVASQIMRIAMCSVSCEDMTVDVKPKRIIMDPVVKFEVHLDVFRKMLQVSNIPPSMPQERMKDRLEMSFSRPSRGGGEVESVTYDKKTGTGNITFLHAGVAEPLALRGKYQVNLDREVNVPVKPIYEHQLRKFQTFCCSPNRTILLDGIKDIKDEEDLQDYLEIHFQKICNSGGEMESIRYVSAGNALQAFFFEDNLERDE</sequence>
<dbReference type="Pfam" id="PF07292">
    <property type="entry name" value="NID"/>
    <property type="match status" value="2"/>
</dbReference>
<evidence type="ECO:0000313" key="3">
    <source>
        <dbReference type="EMBL" id="KAG7503005.1"/>
    </source>
</evidence>
<feature type="domain" description="NID" evidence="2">
    <location>
        <begin position="165"/>
        <end position="253"/>
    </location>
</feature>
<dbReference type="EMBL" id="JAGKHQ010000012">
    <property type="protein sequence ID" value="KAG7503005.1"/>
    <property type="molecule type" value="Genomic_DNA"/>
</dbReference>
<feature type="coiled-coil region" evidence="1">
    <location>
        <begin position="16"/>
        <end position="110"/>
    </location>
</feature>
<dbReference type="Proteomes" id="UP000693946">
    <property type="component" value="Linkage Group LG2"/>
</dbReference>
<dbReference type="GO" id="GO:0005737">
    <property type="term" value="C:cytoplasm"/>
    <property type="evidence" value="ECO:0007669"/>
    <property type="project" value="TreeGrafter"/>
</dbReference>
<dbReference type="InterPro" id="IPR009909">
    <property type="entry name" value="Nmi/IFP35_dom"/>
</dbReference>
<proteinExistence type="predicted"/>
<protein>
    <recommendedName>
        <fullName evidence="2">NID domain-containing protein</fullName>
    </recommendedName>
</protein>
<accession>A0AAV6RD10</accession>
<gene>
    <name evidence="3" type="ORF">JOB18_030196</name>
</gene>
<keyword evidence="4" id="KW-1185">Reference proteome</keyword>
<dbReference type="PANTHER" id="PTHR15225">
    <property type="entry name" value="INTERFERON-INDUCED PROTEIN 35/NMI N-MYC/STAT INTERACTING PROTEIN"/>
    <property type="match status" value="1"/>
</dbReference>
<name>A0AAV6RD10_SOLSE</name>
<evidence type="ECO:0000313" key="4">
    <source>
        <dbReference type="Proteomes" id="UP000693946"/>
    </source>
</evidence>
<dbReference type="AlphaFoldDB" id="A0AAV6RD10"/>
<evidence type="ECO:0000256" key="1">
    <source>
        <dbReference type="SAM" id="Coils"/>
    </source>
</evidence>
<dbReference type="PANTHER" id="PTHR15225:SF4">
    <property type="entry name" value="N-MYC-INTERACTOR"/>
    <property type="match status" value="1"/>
</dbReference>
<evidence type="ECO:0000259" key="2">
    <source>
        <dbReference type="Pfam" id="PF07292"/>
    </source>
</evidence>
<keyword evidence="1" id="KW-0175">Coiled coil</keyword>
<organism evidence="3 4">
    <name type="scientific">Solea senegalensis</name>
    <name type="common">Senegalese sole</name>
    <dbReference type="NCBI Taxonomy" id="28829"/>
    <lineage>
        <taxon>Eukaryota</taxon>
        <taxon>Metazoa</taxon>
        <taxon>Chordata</taxon>
        <taxon>Craniata</taxon>
        <taxon>Vertebrata</taxon>
        <taxon>Euteleostomi</taxon>
        <taxon>Actinopterygii</taxon>
        <taxon>Neopterygii</taxon>
        <taxon>Teleostei</taxon>
        <taxon>Neoteleostei</taxon>
        <taxon>Acanthomorphata</taxon>
        <taxon>Carangaria</taxon>
        <taxon>Pleuronectiformes</taxon>
        <taxon>Pleuronectoidei</taxon>
        <taxon>Soleidae</taxon>
        <taxon>Solea</taxon>
    </lineage>
</organism>
<comment type="caution">
    <text evidence="3">The sequence shown here is derived from an EMBL/GenBank/DDBJ whole genome shotgun (WGS) entry which is preliminary data.</text>
</comment>
<reference evidence="3 4" key="1">
    <citation type="journal article" date="2021" name="Sci. Rep.">
        <title>Chromosome anchoring in Senegalese sole (Solea senegalensis) reveals sex-associated markers and genome rearrangements in flatfish.</title>
        <authorList>
            <person name="Guerrero-Cozar I."/>
            <person name="Gomez-Garrido J."/>
            <person name="Berbel C."/>
            <person name="Martinez-Blanch J.F."/>
            <person name="Alioto T."/>
            <person name="Claros M.G."/>
            <person name="Gagnaire P.A."/>
            <person name="Manchado M."/>
        </authorList>
    </citation>
    <scope>NUCLEOTIDE SEQUENCE [LARGE SCALE GENOMIC DNA]</scope>
    <source>
        <strain evidence="3">Sse05_10M</strain>
    </source>
</reference>